<feature type="region of interest" description="Disordered" evidence="1">
    <location>
        <begin position="1"/>
        <end position="26"/>
    </location>
</feature>
<dbReference type="RefSeq" id="WP_015063390.1">
    <property type="nucleotide sequence ID" value="NC_019369.1"/>
</dbReference>
<gene>
    <name evidence="2" type="ORF">pYS10034</name>
</gene>
<sequence>MAMVDRAGGIAGTGEAGQPLASSGMTVLQDARRRRACIVGNGEARERSPAVAGLSF</sequence>
<keyword evidence="2" id="KW-0614">Plasmid</keyword>
<geneLocation type="plasmid" evidence="2">
    <name>pYS1</name>
</geneLocation>
<reference evidence="2" key="1">
    <citation type="journal article" date="2013" name="Mol. Biol. Evol.">
        <title>Inferring the Evolutionary History of IncP-1 Plasmids Despite Incongruence among Backbone Gene Trees.</title>
        <authorList>
            <person name="Sen D."/>
            <person name="Brown C.J."/>
            <person name="Top E.M."/>
            <person name="Sullivan J."/>
        </authorList>
    </citation>
    <scope>NUCLEOTIDE SEQUENCE</scope>
    <source>
        <plasmid evidence="2">pYS1</plasmid>
    </source>
</reference>
<organism evidence="2">
    <name type="scientific">Burkholderia cepacia</name>
    <name type="common">Pseudomonas cepacia</name>
    <dbReference type="NCBI Taxonomy" id="292"/>
    <lineage>
        <taxon>Bacteria</taxon>
        <taxon>Pseudomonadati</taxon>
        <taxon>Pseudomonadota</taxon>
        <taxon>Betaproteobacteria</taxon>
        <taxon>Burkholderiales</taxon>
        <taxon>Burkholderiaceae</taxon>
        <taxon>Burkholderia</taxon>
        <taxon>Burkholderia cepacia complex</taxon>
    </lineage>
</organism>
<dbReference type="EMBL" id="JX469832">
    <property type="protein sequence ID" value="AFR44225.1"/>
    <property type="molecule type" value="Genomic_DNA"/>
</dbReference>
<dbReference type="AlphaFoldDB" id="J9R8L2"/>
<protein>
    <submittedName>
        <fullName evidence="2">Uncharacterized protein</fullName>
    </submittedName>
</protein>
<name>J9R8L2_BURCE</name>
<evidence type="ECO:0000313" key="2">
    <source>
        <dbReference type="EMBL" id="AFR44225.1"/>
    </source>
</evidence>
<accession>J9R8L2</accession>
<proteinExistence type="predicted"/>
<evidence type="ECO:0000256" key="1">
    <source>
        <dbReference type="SAM" id="MobiDB-lite"/>
    </source>
</evidence>